<feature type="domain" description="Cysteinyl-tRNA synthetase class Ia DALR" evidence="13">
    <location>
        <begin position="345"/>
        <end position="406"/>
    </location>
</feature>
<evidence type="ECO:0000313" key="14">
    <source>
        <dbReference type="EMBL" id="KAA0013577.1"/>
    </source>
</evidence>
<dbReference type="EMBL" id="VTPY01000002">
    <property type="protein sequence ID" value="KAA0013577.1"/>
    <property type="molecule type" value="Genomic_DNA"/>
</dbReference>
<comment type="similarity">
    <text evidence="2 12">Belongs to the class-I aminoacyl-tRNA synthetase family.</text>
</comment>
<dbReference type="CDD" id="cd00672">
    <property type="entry name" value="CysRS_core"/>
    <property type="match status" value="1"/>
</dbReference>
<dbReference type="Pfam" id="PF01406">
    <property type="entry name" value="tRNA-synt_1e"/>
    <property type="match status" value="1"/>
</dbReference>
<feature type="binding site" evidence="12">
    <location>
        <position position="27"/>
    </location>
    <ligand>
        <name>Zn(2+)</name>
        <dbReference type="ChEBI" id="CHEBI:29105"/>
    </ligand>
</feature>
<feature type="short sequence motif" description="'HIGH' region" evidence="12">
    <location>
        <begin position="29"/>
        <end position="39"/>
    </location>
</feature>
<evidence type="ECO:0000256" key="10">
    <source>
        <dbReference type="ARBA" id="ARBA00022917"/>
    </source>
</evidence>
<dbReference type="SUPFAM" id="SSF52374">
    <property type="entry name" value="Nucleotidylyl transferase"/>
    <property type="match status" value="1"/>
</dbReference>
<dbReference type="PANTHER" id="PTHR10890">
    <property type="entry name" value="CYSTEINYL-TRNA SYNTHETASE"/>
    <property type="match status" value="1"/>
</dbReference>
<evidence type="ECO:0000256" key="12">
    <source>
        <dbReference type="HAMAP-Rule" id="MF_00041"/>
    </source>
</evidence>
<proteinExistence type="inferred from homology"/>
<dbReference type="InterPro" id="IPR015803">
    <property type="entry name" value="Cys-tRNA-ligase"/>
</dbReference>
<reference evidence="14 15" key="1">
    <citation type="submission" date="2019-08" db="EMBL/GenBank/DDBJ databases">
        <title>Bioinformatics analysis of the strain L3 and L5.</title>
        <authorList>
            <person name="Li X."/>
        </authorList>
    </citation>
    <scope>NUCLEOTIDE SEQUENCE [LARGE SCALE GENOMIC DNA]</scope>
    <source>
        <strain evidence="14 15">L5</strain>
    </source>
</reference>
<evidence type="ECO:0000256" key="2">
    <source>
        <dbReference type="ARBA" id="ARBA00005594"/>
    </source>
</evidence>
<dbReference type="GO" id="GO:0008270">
    <property type="term" value="F:zinc ion binding"/>
    <property type="evidence" value="ECO:0007669"/>
    <property type="project" value="UniProtKB-UniRule"/>
</dbReference>
<comment type="cofactor">
    <cofactor evidence="12">
        <name>Zn(2+)</name>
        <dbReference type="ChEBI" id="CHEBI:29105"/>
    </cofactor>
    <text evidence="12">Binds 1 zinc ion per subunit.</text>
</comment>
<feature type="binding site" evidence="12">
    <location>
        <position position="233"/>
    </location>
    <ligand>
        <name>Zn(2+)</name>
        <dbReference type="ChEBI" id="CHEBI:29105"/>
    </ligand>
</feature>
<protein>
    <recommendedName>
        <fullName evidence="12">Cysteine--tRNA ligase</fullName>
        <ecNumber evidence="12">6.1.1.16</ecNumber>
    </recommendedName>
    <alternativeName>
        <fullName evidence="12">Cysteinyl-tRNA synthetase</fullName>
        <shortName evidence="12">CysRS</shortName>
    </alternativeName>
</protein>
<dbReference type="GO" id="GO:0005829">
    <property type="term" value="C:cytosol"/>
    <property type="evidence" value="ECO:0007669"/>
    <property type="project" value="TreeGrafter"/>
</dbReference>
<dbReference type="FunFam" id="3.40.50.620:FF:000009">
    <property type="entry name" value="Cysteine--tRNA ligase"/>
    <property type="match status" value="1"/>
</dbReference>
<dbReference type="Pfam" id="PF23493">
    <property type="entry name" value="CysS_C"/>
    <property type="match status" value="1"/>
</dbReference>
<evidence type="ECO:0000256" key="1">
    <source>
        <dbReference type="ARBA" id="ARBA00004496"/>
    </source>
</evidence>
<dbReference type="GO" id="GO:0006423">
    <property type="term" value="P:cysteinyl-tRNA aminoacylation"/>
    <property type="evidence" value="ECO:0007669"/>
    <property type="project" value="UniProtKB-UniRule"/>
</dbReference>
<dbReference type="RefSeq" id="WP_149327118.1">
    <property type="nucleotide sequence ID" value="NZ_VTPY01000002.1"/>
</dbReference>
<comment type="catalytic activity">
    <reaction evidence="12">
        <text>tRNA(Cys) + L-cysteine + ATP = L-cysteinyl-tRNA(Cys) + AMP + diphosphate</text>
        <dbReference type="Rhea" id="RHEA:17773"/>
        <dbReference type="Rhea" id="RHEA-COMP:9661"/>
        <dbReference type="Rhea" id="RHEA-COMP:9679"/>
        <dbReference type="ChEBI" id="CHEBI:30616"/>
        <dbReference type="ChEBI" id="CHEBI:33019"/>
        <dbReference type="ChEBI" id="CHEBI:35235"/>
        <dbReference type="ChEBI" id="CHEBI:78442"/>
        <dbReference type="ChEBI" id="CHEBI:78517"/>
        <dbReference type="ChEBI" id="CHEBI:456215"/>
        <dbReference type="EC" id="6.1.1.16"/>
    </reaction>
</comment>
<comment type="subcellular location">
    <subcellularLocation>
        <location evidence="1 12">Cytoplasm</location>
    </subcellularLocation>
</comment>
<gene>
    <name evidence="12" type="primary">cysS</name>
    <name evidence="14" type="ORF">F0A17_04210</name>
</gene>
<keyword evidence="10 12" id="KW-0648">Protein biosynthesis</keyword>
<sequence>MQIYNTLTRRKETFTPIEPGKVRMYVCGMTVYDYCHLGHARVMVTFDVVTRYLRWRGFDVTYVRNITDIDDKILKRAEENGESITALTERMIEAMHEDEARLGVLRPDSEPRATGHVAEIIAMVETLIDKGYAYPADNGDVYYRVRKFEGYGKLNNRNLDEMRAGARVEVDEYKEDPLDFVLWKAAKPGEASWPSPWGEGRPGWHIECSAMSTCCLGDTFDIHGGGPDLTFPHHENEIAQSEAATGKPYVHTWMHAGAVRVHQEKMSKSLGNFFTIREVLEAHDPEVVRYLLVASHYRSPINYAPEALAEARRSLERFYTALDGLSLGNDDGVTDGKVDTRFGERFVAAMNDDFNTPEALSVLFDLVRELNRAGKDAPERVPALAQELRRLGGVLGLFGQDPQRFLKGGQAALPLPEDEIEARIRRRTEAKQARDFATADAIRDELAVLGIVLKDSREGTRWVYETPQA</sequence>
<accession>A0A7V7G1W9</accession>
<feature type="binding site" evidence="12">
    <location>
        <position position="237"/>
    </location>
    <ligand>
        <name>Zn(2+)</name>
        <dbReference type="ChEBI" id="CHEBI:29105"/>
    </ligand>
</feature>
<comment type="caution">
    <text evidence="14">The sequence shown here is derived from an EMBL/GenBank/DDBJ whole genome shotgun (WGS) entry which is preliminary data.</text>
</comment>
<dbReference type="InterPro" id="IPR032678">
    <property type="entry name" value="tRNA-synt_1_cat_dom"/>
</dbReference>
<keyword evidence="5 12" id="KW-0436">Ligase</keyword>
<feature type="binding site" evidence="12">
    <location>
        <position position="208"/>
    </location>
    <ligand>
        <name>Zn(2+)</name>
        <dbReference type="ChEBI" id="CHEBI:29105"/>
    </ligand>
</feature>
<dbReference type="SMART" id="SM00840">
    <property type="entry name" value="DALR_2"/>
    <property type="match status" value="1"/>
</dbReference>
<keyword evidence="4 12" id="KW-0963">Cytoplasm</keyword>
<dbReference type="SUPFAM" id="SSF47323">
    <property type="entry name" value="Anticodon-binding domain of a subclass of class I aminoacyl-tRNA synthetases"/>
    <property type="match status" value="1"/>
</dbReference>
<evidence type="ECO:0000256" key="9">
    <source>
        <dbReference type="ARBA" id="ARBA00022840"/>
    </source>
</evidence>
<keyword evidence="8 12" id="KW-0862">Zinc</keyword>
<dbReference type="Pfam" id="PF09190">
    <property type="entry name" value="DALR_2"/>
    <property type="match status" value="1"/>
</dbReference>
<feature type="short sequence motif" description="'KMSKS' region" evidence="12">
    <location>
        <begin position="265"/>
        <end position="269"/>
    </location>
</feature>
<dbReference type="Proteomes" id="UP000486760">
    <property type="component" value="Unassembled WGS sequence"/>
</dbReference>
<dbReference type="GO" id="GO:0004817">
    <property type="term" value="F:cysteine-tRNA ligase activity"/>
    <property type="evidence" value="ECO:0007669"/>
    <property type="project" value="UniProtKB-UniRule"/>
</dbReference>
<evidence type="ECO:0000313" key="15">
    <source>
        <dbReference type="Proteomes" id="UP000486760"/>
    </source>
</evidence>
<dbReference type="InterPro" id="IPR056411">
    <property type="entry name" value="CysS_C"/>
</dbReference>
<dbReference type="InterPro" id="IPR015273">
    <property type="entry name" value="Cys-tRNA-synt_Ia_DALR"/>
</dbReference>
<evidence type="ECO:0000256" key="3">
    <source>
        <dbReference type="ARBA" id="ARBA00011245"/>
    </source>
</evidence>
<keyword evidence="7 12" id="KW-0547">Nucleotide-binding</keyword>
<organism evidence="14 15">
    <name type="scientific">Billgrantia pellis</name>
    <dbReference type="NCBI Taxonomy" id="2606936"/>
    <lineage>
        <taxon>Bacteria</taxon>
        <taxon>Pseudomonadati</taxon>
        <taxon>Pseudomonadota</taxon>
        <taxon>Gammaproteobacteria</taxon>
        <taxon>Oceanospirillales</taxon>
        <taxon>Halomonadaceae</taxon>
        <taxon>Billgrantia</taxon>
    </lineage>
</organism>
<dbReference type="InterPro" id="IPR024909">
    <property type="entry name" value="Cys-tRNA/MSH_ligase"/>
</dbReference>
<evidence type="ECO:0000256" key="8">
    <source>
        <dbReference type="ARBA" id="ARBA00022833"/>
    </source>
</evidence>
<dbReference type="NCBIfam" id="TIGR00435">
    <property type="entry name" value="cysS"/>
    <property type="match status" value="1"/>
</dbReference>
<dbReference type="PRINTS" id="PR00983">
    <property type="entry name" value="TRNASYNTHCYS"/>
</dbReference>
<dbReference type="GO" id="GO:0005524">
    <property type="term" value="F:ATP binding"/>
    <property type="evidence" value="ECO:0007669"/>
    <property type="project" value="UniProtKB-UniRule"/>
</dbReference>
<keyword evidence="11 12" id="KW-0030">Aminoacyl-tRNA synthetase</keyword>
<evidence type="ECO:0000256" key="6">
    <source>
        <dbReference type="ARBA" id="ARBA00022723"/>
    </source>
</evidence>
<evidence type="ECO:0000256" key="4">
    <source>
        <dbReference type="ARBA" id="ARBA00022490"/>
    </source>
</evidence>
<name>A0A7V7G1W9_9GAMM</name>
<dbReference type="InterPro" id="IPR009080">
    <property type="entry name" value="tRNAsynth_Ia_anticodon-bd"/>
</dbReference>
<dbReference type="AlphaFoldDB" id="A0A7V7G1W9"/>
<dbReference type="Gene3D" id="3.40.50.620">
    <property type="entry name" value="HUPs"/>
    <property type="match status" value="1"/>
</dbReference>
<evidence type="ECO:0000259" key="13">
    <source>
        <dbReference type="SMART" id="SM00840"/>
    </source>
</evidence>
<dbReference type="CDD" id="cd07963">
    <property type="entry name" value="Anticodon_Ia_Cys"/>
    <property type="match status" value="1"/>
</dbReference>
<feature type="binding site" evidence="12">
    <location>
        <position position="268"/>
    </location>
    <ligand>
        <name>ATP</name>
        <dbReference type="ChEBI" id="CHEBI:30616"/>
    </ligand>
</feature>
<dbReference type="EC" id="6.1.1.16" evidence="12"/>
<evidence type="ECO:0000256" key="5">
    <source>
        <dbReference type="ARBA" id="ARBA00022598"/>
    </source>
</evidence>
<dbReference type="PANTHER" id="PTHR10890:SF3">
    <property type="entry name" value="CYSTEINE--TRNA LIGASE, CYTOPLASMIC"/>
    <property type="match status" value="1"/>
</dbReference>
<dbReference type="HAMAP" id="MF_00041">
    <property type="entry name" value="Cys_tRNA_synth"/>
    <property type="match status" value="1"/>
</dbReference>
<evidence type="ECO:0000256" key="11">
    <source>
        <dbReference type="ARBA" id="ARBA00023146"/>
    </source>
</evidence>
<comment type="subunit">
    <text evidence="3 12">Monomer.</text>
</comment>
<keyword evidence="9 12" id="KW-0067">ATP-binding</keyword>
<evidence type="ECO:0000256" key="7">
    <source>
        <dbReference type="ARBA" id="ARBA00022741"/>
    </source>
</evidence>
<dbReference type="Gene3D" id="1.20.120.1910">
    <property type="entry name" value="Cysteine-tRNA ligase, C-terminal anti-codon recognition domain"/>
    <property type="match status" value="1"/>
</dbReference>
<keyword evidence="15" id="KW-1185">Reference proteome</keyword>
<dbReference type="InterPro" id="IPR014729">
    <property type="entry name" value="Rossmann-like_a/b/a_fold"/>
</dbReference>
<keyword evidence="6 12" id="KW-0479">Metal-binding</keyword>